<keyword evidence="3" id="KW-1185">Reference proteome</keyword>
<evidence type="ECO:0000256" key="1">
    <source>
        <dbReference type="SAM" id="MobiDB-lite"/>
    </source>
</evidence>
<dbReference type="AlphaFoldDB" id="A0A8B6BMI4"/>
<sequence length="55" mass="6134">MPVPYVSGEGDDLWESDLEDPALDTLTDELDASEMHAVEEGDDEQSHNTIPNTFR</sequence>
<proteinExistence type="predicted"/>
<reference evidence="2" key="1">
    <citation type="submission" date="2018-11" db="EMBL/GenBank/DDBJ databases">
        <authorList>
            <person name="Alioto T."/>
            <person name="Alioto T."/>
        </authorList>
    </citation>
    <scope>NUCLEOTIDE SEQUENCE</scope>
</reference>
<feature type="region of interest" description="Disordered" evidence="1">
    <location>
        <begin position="35"/>
        <end position="55"/>
    </location>
</feature>
<dbReference type="Proteomes" id="UP000596742">
    <property type="component" value="Unassembled WGS sequence"/>
</dbReference>
<name>A0A8B6BMI4_MYTGA</name>
<organism evidence="2 3">
    <name type="scientific">Mytilus galloprovincialis</name>
    <name type="common">Mediterranean mussel</name>
    <dbReference type="NCBI Taxonomy" id="29158"/>
    <lineage>
        <taxon>Eukaryota</taxon>
        <taxon>Metazoa</taxon>
        <taxon>Spiralia</taxon>
        <taxon>Lophotrochozoa</taxon>
        <taxon>Mollusca</taxon>
        <taxon>Bivalvia</taxon>
        <taxon>Autobranchia</taxon>
        <taxon>Pteriomorphia</taxon>
        <taxon>Mytilida</taxon>
        <taxon>Mytiloidea</taxon>
        <taxon>Mytilidae</taxon>
        <taxon>Mytilinae</taxon>
        <taxon>Mytilus</taxon>
    </lineage>
</organism>
<dbReference type="EMBL" id="UYJE01000409">
    <property type="protein sequence ID" value="VDH93024.1"/>
    <property type="molecule type" value="Genomic_DNA"/>
</dbReference>
<accession>A0A8B6BMI4</accession>
<gene>
    <name evidence="2" type="ORF">MGAL_10B018657</name>
</gene>
<comment type="caution">
    <text evidence="2">The sequence shown here is derived from an EMBL/GenBank/DDBJ whole genome shotgun (WGS) entry which is preliminary data.</text>
</comment>
<protein>
    <submittedName>
        <fullName evidence="2">Uncharacterized protein</fullName>
    </submittedName>
</protein>
<evidence type="ECO:0000313" key="3">
    <source>
        <dbReference type="Proteomes" id="UP000596742"/>
    </source>
</evidence>
<evidence type="ECO:0000313" key="2">
    <source>
        <dbReference type="EMBL" id="VDH93024.1"/>
    </source>
</evidence>